<dbReference type="AlphaFoldDB" id="A0A1C4ERF8"/>
<evidence type="ECO:0008006" key="3">
    <source>
        <dbReference type="Google" id="ProtNLM"/>
    </source>
</evidence>
<dbReference type="RefSeq" id="WP_088122843.1">
    <property type="nucleotide sequence ID" value="NZ_FMBE01000013.1"/>
</dbReference>
<dbReference type="InterPro" id="IPR010022">
    <property type="entry name" value="XkdX"/>
</dbReference>
<evidence type="ECO:0000313" key="1">
    <source>
        <dbReference type="EMBL" id="SCC46218.1"/>
    </source>
</evidence>
<evidence type="ECO:0000313" key="2">
    <source>
        <dbReference type="Proteomes" id="UP000196052"/>
    </source>
</evidence>
<reference evidence="2" key="1">
    <citation type="submission" date="2016-08" db="EMBL/GenBank/DDBJ databases">
        <authorList>
            <person name="Loux V."/>
            <person name="Rue O."/>
        </authorList>
    </citation>
    <scope>NUCLEOTIDE SEQUENCE [LARGE SCALE GENOMIC DNA]</scope>
    <source>
        <strain evidence="2">INRA Bc05-F1</strain>
    </source>
</reference>
<dbReference type="Pfam" id="PF09693">
    <property type="entry name" value="Phage_XkdX"/>
    <property type="match status" value="1"/>
</dbReference>
<dbReference type="Proteomes" id="UP000196052">
    <property type="component" value="Unassembled WGS sequence"/>
</dbReference>
<name>A0A1C4ERF8_9BACI</name>
<proteinExistence type="predicted"/>
<gene>
    <name evidence="1" type="ORF">BC05F1_03837</name>
</gene>
<dbReference type="EMBL" id="FMBE01000013">
    <property type="protein sequence ID" value="SCC46218.1"/>
    <property type="molecule type" value="Genomic_DNA"/>
</dbReference>
<organism evidence="1 2">
    <name type="scientific">Bacillus wiedmannii</name>
    <dbReference type="NCBI Taxonomy" id="1890302"/>
    <lineage>
        <taxon>Bacteria</taxon>
        <taxon>Bacillati</taxon>
        <taxon>Bacillota</taxon>
        <taxon>Bacilli</taxon>
        <taxon>Bacillales</taxon>
        <taxon>Bacillaceae</taxon>
        <taxon>Bacillus</taxon>
        <taxon>Bacillus cereus group</taxon>
    </lineage>
</organism>
<protein>
    <recommendedName>
        <fullName evidence="3">XkdX family protein</fullName>
    </recommendedName>
</protein>
<dbReference type="NCBIfam" id="TIGR01669">
    <property type="entry name" value="phage_XkdX"/>
    <property type="match status" value="1"/>
</dbReference>
<sequence length="54" mass="6790">MLTEDFWYKNIKRYYEMGIYKTEDVKKFWTPFKKITEEQYKEIVGNEEVLTEQQ</sequence>
<accession>A0A1C4ERF8</accession>